<protein>
    <recommendedName>
        <fullName evidence="4">Glycoside hydrolase family 105 protein</fullName>
    </recommendedName>
</protein>
<sequence>MVDKASHSWEWGTAAEALLELYNPELSVFGSNPFPDGKVPPADPSTTALAYAKQFINRNSQTLVNDTAVGDPASLGVSAILLGQSDSVYIGAADRESDFILNVAPRWSNGAISHRPDVAELWADNMAMSFPFLAYLAVQHNDTSLMSLTVQQCGLQRAVLKGSSLSWQHIIGPQSQDTGLWSTSNGWAGYGMVRVLHTLQKWSGSASMASQASQLKGWIKEILDGAIQSSLDGGLLRNYLNDSSWFGEISGTAVLSAVAYRMAVNDPNMFPQSYITWADSNRKSLAQKQNSDGLFSPAVNPYNWHDRTRYTAGSPEGQAFAVYLYTAYRDCVNAGIC</sequence>
<dbReference type="KEGG" id="tatv:25784707"/>
<name>G9NR30_HYPAI</name>
<dbReference type="Gene3D" id="1.50.10.10">
    <property type="match status" value="1"/>
</dbReference>
<dbReference type="GO" id="GO:0016787">
    <property type="term" value="F:hydrolase activity"/>
    <property type="evidence" value="ECO:0007669"/>
    <property type="project" value="UniProtKB-KW"/>
</dbReference>
<dbReference type="EMBL" id="ABDG02000021">
    <property type="protein sequence ID" value="EHK47000.1"/>
    <property type="molecule type" value="Genomic_DNA"/>
</dbReference>
<comment type="caution">
    <text evidence="2">The sequence shown here is derived from an EMBL/GenBank/DDBJ whole genome shotgun (WGS) entry which is preliminary data.</text>
</comment>
<evidence type="ECO:0000313" key="2">
    <source>
        <dbReference type="EMBL" id="EHK47000.1"/>
    </source>
</evidence>
<dbReference type="Proteomes" id="UP000005426">
    <property type="component" value="Unassembled WGS sequence"/>
</dbReference>
<dbReference type="GeneID" id="25784707"/>
<evidence type="ECO:0000256" key="1">
    <source>
        <dbReference type="ARBA" id="ARBA00022801"/>
    </source>
</evidence>
<dbReference type="SUPFAM" id="SSF48208">
    <property type="entry name" value="Six-hairpin glycosidases"/>
    <property type="match status" value="1"/>
</dbReference>
<dbReference type="HOGENOM" id="CLU_037534_0_0_1"/>
<evidence type="ECO:0000313" key="3">
    <source>
        <dbReference type="Proteomes" id="UP000005426"/>
    </source>
</evidence>
<dbReference type="eggNOG" id="ENOG502S3G7">
    <property type="taxonomic scope" value="Eukaryota"/>
</dbReference>
<reference evidence="2 3" key="1">
    <citation type="journal article" date="2011" name="Genome Biol.">
        <title>Comparative genome sequence analysis underscores mycoparasitism as the ancestral life style of Trichoderma.</title>
        <authorList>
            <person name="Kubicek C.P."/>
            <person name="Herrera-Estrella A."/>
            <person name="Seidl-Seiboth V."/>
            <person name="Martinez D.A."/>
            <person name="Druzhinina I.S."/>
            <person name="Thon M."/>
            <person name="Zeilinger S."/>
            <person name="Casas-Flores S."/>
            <person name="Horwitz B.A."/>
            <person name="Mukherjee P.K."/>
            <person name="Mukherjee M."/>
            <person name="Kredics L."/>
            <person name="Alcaraz L.D."/>
            <person name="Aerts A."/>
            <person name="Antal Z."/>
            <person name="Atanasova L."/>
            <person name="Cervantes-Badillo M.G."/>
            <person name="Challacombe J."/>
            <person name="Chertkov O."/>
            <person name="McCluskey K."/>
            <person name="Coulpier F."/>
            <person name="Deshpande N."/>
            <person name="von Doehren H."/>
            <person name="Ebbole D.J."/>
            <person name="Esquivel-Naranjo E.U."/>
            <person name="Fekete E."/>
            <person name="Flipphi M."/>
            <person name="Glaser F."/>
            <person name="Gomez-Rodriguez E.Y."/>
            <person name="Gruber S."/>
            <person name="Han C."/>
            <person name="Henrissat B."/>
            <person name="Hermosa R."/>
            <person name="Hernandez-Onate M."/>
            <person name="Karaffa L."/>
            <person name="Kosti I."/>
            <person name="Le Crom S."/>
            <person name="Lindquist E."/>
            <person name="Lucas S."/>
            <person name="Luebeck M."/>
            <person name="Luebeck P.S."/>
            <person name="Margeot A."/>
            <person name="Metz B."/>
            <person name="Misra M."/>
            <person name="Nevalainen H."/>
            <person name="Omann M."/>
            <person name="Packer N."/>
            <person name="Perrone G."/>
            <person name="Uresti-Rivera E.E."/>
            <person name="Salamov A."/>
            <person name="Schmoll M."/>
            <person name="Seiboth B."/>
            <person name="Shapiro H."/>
            <person name="Sukno S."/>
            <person name="Tamayo-Ramos J.A."/>
            <person name="Tisch D."/>
            <person name="Wiest A."/>
            <person name="Wilkinson H.H."/>
            <person name="Zhang M."/>
            <person name="Coutinho P.M."/>
            <person name="Kenerley C.M."/>
            <person name="Monte E."/>
            <person name="Baker S.E."/>
            <person name="Grigoriev I.V."/>
        </authorList>
    </citation>
    <scope>NUCLEOTIDE SEQUENCE [LARGE SCALE GENOMIC DNA]</scope>
    <source>
        <strain evidence="3">ATCC 20476 / IMI 206040</strain>
    </source>
</reference>
<gene>
    <name evidence="2" type="ORF">TRIATDRAFT_46148</name>
</gene>
<dbReference type="InterPro" id="IPR008928">
    <property type="entry name" value="6-hairpin_glycosidase_sf"/>
</dbReference>
<dbReference type="AlphaFoldDB" id="G9NR30"/>
<dbReference type="PANTHER" id="PTHR41814:SF1">
    <property type="entry name" value="CELLULASE"/>
    <property type="match status" value="1"/>
</dbReference>
<dbReference type="OrthoDB" id="4138492at2759"/>
<accession>G9NR30</accession>
<keyword evidence="3" id="KW-1185">Reference proteome</keyword>
<dbReference type="OMA" id="LATHSWE"/>
<dbReference type="PANTHER" id="PTHR41814">
    <property type="entry name" value="EXPRESSED PROTEIN"/>
    <property type="match status" value="1"/>
</dbReference>
<dbReference type="GO" id="GO:0005975">
    <property type="term" value="P:carbohydrate metabolic process"/>
    <property type="evidence" value="ECO:0007669"/>
    <property type="project" value="InterPro"/>
</dbReference>
<dbReference type="Pfam" id="PF07470">
    <property type="entry name" value="Glyco_hydro_88"/>
    <property type="match status" value="1"/>
</dbReference>
<dbReference type="InterPro" id="IPR010905">
    <property type="entry name" value="Glyco_hydro_88"/>
</dbReference>
<organism evidence="2 3">
    <name type="scientific">Hypocrea atroviridis (strain ATCC 20476 / IMI 206040)</name>
    <name type="common">Trichoderma atroviride</name>
    <dbReference type="NCBI Taxonomy" id="452589"/>
    <lineage>
        <taxon>Eukaryota</taxon>
        <taxon>Fungi</taxon>
        <taxon>Dikarya</taxon>
        <taxon>Ascomycota</taxon>
        <taxon>Pezizomycotina</taxon>
        <taxon>Sordariomycetes</taxon>
        <taxon>Hypocreomycetidae</taxon>
        <taxon>Hypocreales</taxon>
        <taxon>Hypocreaceae</taxon>
        <taxon>Trichoderma</taxon>
    </lineage>
</organism>
<proteinExistence type="predicted"/>
<dbReference type="InterPro" id="IPR012341">
    <property type="entry name" value="6hp_glycosidase-like_sf"/>
</dbReference>
<evidence type="ECO:0008006" key="4">
    <source>
        <dbReference type="Google" id="ProtNLM"/>
    </source>
</evidence>
<keyword evidence="1" id="KW-0378">Hydrolase</keyword>